<gene>
    <name evidence="1" type="ORF">AALP_AAs46147U000300</name>
</gene>
<dbReference type="EMBL" id="KL989070">
    <property type="protein sequence ID" value="KFK22448.1"/>
    <property type="molecule type" value="Genomic_DNA"/>
</dbReference>
<keyword evidence="2" id="KW-1185">Reference proteome</keyword>
<name>A0A087FXU6_ARAAL</name>
<evidence type="ECO:0000313" key="1">
    <source>
        <dbReference type="EMBL" id="KFK22448.1"/>
    </source>
</evidence>
<dbReference type="AlphaFoldDB" id="A0A087FXU6"/>
<dbReference type="Proteomes" id="UP000029120">
    <property type="component" value="Unassembled WGS sequence"/>
</dbReference>
<organism evidence="1 2">
    <name type="scientific">Arabis alpina</name>
    <name type="common">Alpine rock-cress</name>
    <dbReference type="NCBI Taxonomy" id="50452"/>
    <lineage>
        <taxon>Eukaryota</taxon>
        <taxon>Viridiplantae</taxon>
        <taxon>Streptophyta</taxon>
        <taxon>Embryophyta</taxon>
        <taxon>Tracheophyta</taxon>
        <taxon>Spermatophyta</taxon>
        <taxon>Magnoliopsida</taxon>
        <taxon>eudicotyledons</taxon>
        <taxon>Gunneridae</taxon>
        <taxon>Pentapetalae</taxon>
        <taxon>rosids</taxon>
        <taxon>malvids</taxon>
        <taxon>Brassicales</taxon>
        <taxon>Brassicaceae</taxon>
        <taxon>Arabideae</taxon>
        <taxon>Arabis</taxon>
    </lineage>
</organism>
<accession>A0A087FXU6</accession>
<dbReference type="Gramene" id="KFK22448">
    <property type="protein sequence ID" value="KFK22448"/>
    <property type="gene ID" value="AALP_AAs46147U000300"/>
</dbReference>
<sequence length="40" mass="4548">MFCLITFVANSQSSFVRFDNVIFVRTKEYASKQKSILASA</sequence>
<protein>
    <submittedName>
        <fullName evidence="1">Uncharacterized protein</fullName>
    </submittedName>
</protein>
<proteinExistence type="predicted"/>
<reference evidence="2" key="1">
    <citation type="journal article" date="2015" name="Nat. Plants">
        <title>Genome expansion of Arabis alpina linked with retrotransposition and reduced symmetric DNA methylation.</title>
        <authorList>
            <person name="Willing E.M."/>
            <person name="Rawat V."/>
            <person name="Mandakova T."/>
            <person name="Maumus F."/>
            <person name="James G.V."/>
            <person name="Nordstroem K.J."/>
            <person name="Becker C."/>
            <person name="Warthmann N."/>
            <person name="Chica C."/>
            <person name="Szarzynska B."/>
            <person name="Zytnicki M."/>
            <person name="Albani M.C."/>
            <person name="Kiefer C."/>
            <person name="Bergonzi S."/>
            <person name="Castaings L."/>
            <person name="Mateos J.L."/>
            <person name="Berns M.C."/>
            <person name="Bujdoso N."/>
            <person name="Piofczyk T."/>
            <person name="de Lorenzo L."/>
            <person name="Barrero-Sicilia C."/>
            <person name="Mateos I."/>
            <person name="Piednoel M."/>
            <person name="Hagmann J."/>
            <person name="Chen-Min-Tao R."/>
            <person name="Iglesias-Fernandez R."/>
            <person name="Schuster S.C."/>
            <person name="Alonso-Blanco C."/>
            <person name="Roudier F."/>
            <person name="Carbonero P."/>
            <person name="Paz-Ares J."/>
            <person name="Davis S.J."/>
            <person name="Pecinka A."/>
            <person name="Quesneville H."/>
            <person name="Colot V."/>
            <person name="Lysak M.A."/>
            <person name="Weigel D."/>
            <person name="Coupland G."/>
            <person name="Schneeberger K."/>
        </authorList>
    </citation>
    <scope>NUCLEOTIDE SEQUENCE [LARGE SCALE GENOMIC DNA]</scope>
    <source>
        <strain evidence="2">cv. Pajares</strain>
    </source>
</reference>
<evidence type="ECO:0000313" key="2">
    <source>
        <dbReference type="Proteomes" id="UP000029120"/>
    </source>
</evidence>